<protein>
    <submittedName>
        <fullName evidence="1">Uncharacterized protein</fullName>
    </submittedName>
</protein>
<dbReference type="EMBL" id="RCHU01000641">
    <property type="protein sequence ID" value="TKR99239.1"/>
    <property type="molecule type" value="Genomic_DNA"/>
</dbReference>
<sequence>MKRQFPLFRIDSAFGAVFRRSHLFVWNFDMVNGSNQEEENRSEEFKLRGQHCIIGPRECERELCLSQGANGYPPRVLCTEIPAIDVGSVCQSNQNKRRASAKPENES</sequence>
<comment type="caution">
    <text evidence="1">The sequence shown here is derived from an EMBL/GenBank/DDBJ whole genome shotgun (WGS) entry which is preliminary data.</text>
</comment>
<organism evidence="1">
    <name type="scientific">Populus alba</name>
    <name type="common">White poplar</name>
    <dbReference type="NCBI Taxonomy" id="43335"/>
    <lineage>
        <taxon>Eukaryota</taxon>
        <taxon>Viridiplantae</taxon>
        <taxon>Streptophyta</taxon>
        <taxon>Embryophyta</taxon>
        <taxon>Tracheophyta</taxon>
        <taxon>Spermatophyta</taxon>
        <taxon>Magnoliopsida</taxon>
        <taxon>eudicotyledons</taxon>
        <taxon>Gunneridae</taxon>
        <taxon>Pentapetalae</taxon>
        <taxon>rosids</taxon>
        <taxon>fabids</taxon>
        <taxon>Malpighiales</taxon>
        <taxon>Salicaceae</taxon>
        <taxon>Saliceae</taxon>
        <taxon>Populus</taxon>
    </lineage>
</organism>
<name>A0A4U5PQ19_POPAL</name>
<dbReference type="AlphaFoldDB" id="A0A4U5PQ19"/>
<evidence type="ECO:0000313" key="1">
    <source>
        <dbReference type="EMBL" id="TKR99239.1"/>
    </source>
</evidence>
<reference evidence="1" key="1">
    <citation type="submission" date="2018-10" db="EMBL/GenBank/DDBJ databases">
        <title>Population genomic analysis revealed the cold adaptation of white poplar.</title>
        <authorList>
            <person name="Liu Y.-J."/>
        </authorList>
    </citation>
    <scope>NUCLEOTIDE SEQUENCE [LARGE SCALE GENOMIC DNA]</scope>
    <source>
        <strain evidence="1">PAL-ZL1</strain>
    </source>
</reference>
<proteinExistence type="predicted"/>
<gene>
    <name evidence="1" type="ORF">D5086_0000196280</name>
</gene>
<accession>A0A4U5PQ19</accession>